<dbReference type="PROSITE" id="PS50014">
    <property type="entry name" value="BROMODOMAIN_2"/>
    <property type="match status" value="2"/>
</dbReference>
<feature type="region of interest" description="Disordered" evidence="3">
    <location>
        <begin position="31"/>
        <end position="69"/>
    </location>
</feature>
<feature type="compositionally biased region" description="Basic and acidic residues" evidence="3">
    <location>
        <begin position="418"/>
        <end position="434"/>
    </location>
</feature>
<dbReference type="GO" id="GO:0006355">
    <property type="term" value="P:regulation of DNA-templated transcription"/>
    <property type="evidence" value="ECO:0007669"/>
    <property type="project" value="TreeGrafter"/>
</dbReference>
<reference evidence="6" key="1">
    <citation type="submission" date="2021-03" db="EMBL/GenBank/DDBJ databases">
        <title>Comparative genomics and phylogenomic investigation of the class Geoglossomycetes provide insights into ecological specialization and systematics.</title>
        <authorList>
            <person name="Melie T."/>
            <person name="Pirro S."/>
            <person name="Miller A.N."/>
            <person name="Quandt A."/>
        </authorList>
    </citation>
    <scope>NUCLEOTIDE SEQUENCE</scope>
    <source>
        <strain evidence="6">GBOQ0MN5Z8</strain>
    </source>
</reference>
<name>A0A9P8IAV7_9PEZI</name>
<dbReference type="Pfam" id="PF00439">
    <property type="entry name" value="Bromodomain"/>
    <property type="match status" value="2"/>
</dbReference>
<dbReference type="Gene3D" id="1.20.920.10">
    <property type="entry name" value="Bromodomain-like"/>
    <property type="match status" value="2"/>
</dbReference>
<dbReference type="InterPro" id="IPR018359">
    <property type="entry name" value="Bromodomain_CS"/>
</dbReference>
<dbReference type="PANTHER" id="PTHR22880:SF225">
    <property type="entry name" value="BROMODOMAIN-CONTAINING PROTEIN BET-1-RELATED"/>
    <property type="match status" value="1"/>
</dbReference>
<dbReference type="EMBL" id="JAGHQL010000025">
    <property type="protein sequence ID" value="KAH0543931.1"/>
    <property type="molecule type" value="Genomic_DNA"/>
</dbReference>
<dbReference type="InterPro" id="IPR038336">
    <property type="entry name" value="NET_sf"/>
</dbReference>
<feature type="domain" description="Bromo" evidence="4">
    <location>
        <begin position="471"/>
        <end position="543"/>
    </location>
</feature>
<feature type="compositionally biased region" description="Polar residues" evidence="3">
    <location>
        <begin position="39"/>
        <end position="50"/>
    </location>
</feature>
<dbReference type="GO" id="GO:0006338">
    <property type="term" value="P:chromatin remodeling"/>
    <property type="evidence" value="ECO:0007669"/>
    <property type="project" value="TreeGrafter"/>
</dbReference>
<dbReference type="InterPro" id="IPR050935">
    <property type="entry name" value="Bromo_chromatin_reader"/>
</dbReference>
<feature type="domain" description="Bromo" evidence="4">
    <location>
        <begin position="264"/>
        <end position="336"/>
    </location>
</feature>
<keyword evidence="7" id="KW-1185">Reference proteome</keyword>
<keyword evidence="1 2" id="KW-0103">Bromodomain</keyword>
<evidence type="ECO:0000313" key="7">
    <source>
        <dbReference type="Proteomes" id="UP000698800"/>
    </source>
</evidence>
<dbReference type="PRINTS" id="PR00503">
    <property type="entry name" value="BROMODOMAIN"/>
</dbReference>
<proteinExistence type="predicted"/>
<feature type="compositionally biased region" description="Low complexity" evidence="3">
    <location>
        <begin position="150"/>
        <end position="160"/>
    </location>
</feature>
<feature type="compositionally biased region" description="Acidic residues" evidence="3">
    <location>
        <begin position="581"/>
        <end position="595"/>
    </location>
</feature>
<evidence type="ECO:0000313" key="6">
    <source>
        <dbReference type="EMBL" id="KAH0543931.1"/>
    </source>
</evidence>
<dbReference type="SMART" id="SM00297">
    <property type="entry name" value="BROMO"/>
    <property type="match status" value="2"/>
</dbReference>
<dbReference type="AlphaFoldDB" id="A0A9P8IAV7"/>
<dbReference type="GO" id="GO:0000785">
    <property type="term" value="C:chromatin"/>
    <property type="evidence" value="ECO:0007669"/>
    <property type="project" value="TreeGrafter"/>
</dbReference>
<feature type="domain" description="NET" evidence="5">
    <location>
        <begin position="662"/>
        <end position="745"/>
    </location>
</feature>
<feature type="region of interest" description="Disordered" evidence="3">
    <location>
        <begin position="566"/>
        <end position="596"/>
    </location>
</feature>
<dbReference type="Gene3D" id="1.20.1270.220">
    <property type="match status" value="1"/>
</dbReference>
<dbReference type="PROSITE" id="PS00633">
    <property type="entry name" value="BROMODOMAIN_1"/>
    <property type="match status" value="1"/>
</dbReference>
<feature type="compositionally biased region" description="Low complexity" evidence="3">
    <location>
        <begin position="395"/>
        <end position="407"/>
    </location>
</feature>
<evidence type="ECO:0000256" key="3">
    <source>
        <dbReference type="SAM" id="MobiDB-lite"/>
    </source>
</evidence>
<gene>
    <name evidence="6" type="ORF">FGG08_001832</name>
</gene>
<dbReference type="Proteomes" id="UP000698800">
    <property type="component" value="Unassembled WGS sequence"/>
</dbReference>
<feature type="region of interest" description="Disordered" evidence="3">
    <location>
        <begin position="84"/>
        <end position="247"/>
    </location>
</feature>
<feature type="compositionally biased region" description="Basic and acidic residues" evidence="3">
    <location>
        <begin position="128"/>
        <end position="144"/>
    </location>
</feature>
<organism evidence="6 7">
    <name type="scientific">Glutinoglossum americanum</name>
    <dbReference type="NCBI Taxonomy" id="1670608"/>
    <lineage>
        <taxon>Eukaryota</taxon>
        <taxon>Fungi</taxon>
        <taxon>Dikarya</taxon>
        <taxon>Ascomycota</taxon>
        <taxon>Pezizomycotina</taxon>
        <taxon>Geoglossomycetes</taxon>
        <taxon>Geoglossales</taxon>
        <taxon>Geoglossaceae</taxon>
        <taxon>Glutinoglossum</taxon>
    </lineage>
</organism>
<evidence type="ECO:0000256" key="1">
    <source>
        <dbReference type="ARBA" id="ARBA00023117"/>
    </source>
</evidence>
<comment type="caution">
    <text evidence="6">The sequence shown here is derived from an EMBL/GenBank/DDBJ whole genome shotgun (WGS) entry which is preliminary data.</text>
</comment>
<accession>A0A9P8IAV7</accession>
<dbReference type="CDD" id="cd05500">
    <property type="entry name" value="Bromo_BDF1_2_I"/>
    <property type="match status" value="1"/>
</dbReference>
<dbReference type="PROSITE" id="PS51525">
    <property type="entry name" value="NET"/>
    <property type="match status" value="1"/>
</dbReference>
<dbReference type="Pfam" id="PF17035">
    <property type="entry name" value="BET"/>
    <property type="match status" value="1"/>
</dbReference>
<evidence type="ECO:0000259" key="5">
    <source>
        <dbReference type="PROSITE" id="PS51525"/>
    </source>
</evidence>
<dbReference type="CDD" id="cd05499">
    <property type="entry name" value="Bromo_BDF1_2_II"/>
    <property type="match status" value="1"/>
</dbReference>
<evidence type="ECO:0000256" key="2">
    <source>
        <dbReference type="PROSITE-ProRule" id="PRU00035"/>
    </source>
</evidence>
<feature type="region of interest" description="Disordered" evidence="3">
    <location>
        <begin position="614"/>
        <end position="677"/>
    </location>
</feature>
<feature type="compositionally biased region" description="Low complexity" evidence="3">
    <location>
        <begin position="625"/>
        <end position="654"/>
    </location>
</feature>
<dbReference type="InterPro" id="IPR036427">
    <property type="entry name" value="Bromodomain-like_sf"/>
</dbReference>
<feature type="compositionally biased region" description="Basic and acidic residues" evidence="3">
    <location>
        <begin position="770"/>
        <end position="783"/>
    </location>
</feature>
<dbReference type="InterPro" id="IPR001487">
    <property type="entry name" value="Bromodomain"/>
</dbReference>
<dbReference type="InterPro" id="IPR027353">
    <property type="entry name" value="NET_dom"/>
</dbReference>
<dbReference type="OrthoDB" id="784962at2759"/>
<protein>
    <recommendedName>
        <fullName evidence="8">Bromodomain-containing protein</fullName>
    </recommendedName>
</protein>
<sequence>MTSQPSLGTQEKKFQSVPLYDDMALDLDVHGASKEGDMNTENTAFDSSVSLAEVTHTEESRLSPTGLNGLNNTAALTNGTDINTDLLSAGNTPPPEFRRQLSASAPLSRLTISADTNKAPSPSTTEAAAKDSQAETQLGHKDAMDVDIGEQQTTAPATETPARDSTVPVSNTTERNRDHEMADIPESSGKNVRAREDDDDTEEPAAKKTRTGNDDSQSSEFKVPDVPSAEAASQTNGGAAASSADRTMTKAQHKYLLSGLRNLKRIKDAAVFLEPVDAVKLNIPTYPNIVKNPMDIGTMERKLKADEYPTVEGYIADMNLIVDNAILFNGPDHFVSISARNLKKAFDKQLGNLPKADVVEPSTAEKKAKKWAAGSATAPKATPVRRPSRAVTGQASSPTGGSAPSSSFALGPNGVPTIRRDSTAGDGRPKREIHPPPSRDLPYSGAKPRKKKFLAELKFCDDVIKEVFKPKYSSFAHVFYEPVDPVALNIPQYHKVIKKPMDLGTISNKLKSNLYENAAEFESDMRLIFTNCYKFNPPKDVVHQFGKQLEQLFNDKWSEKKTYLERHAGVSGSRSPASSVEPEEEPSEEDGEEVEREIHEKIREITQQVEALKKMKTKGKGGKSGATASSSSLPAGKKSGKKTSTSTAVAAPPTKNKKKLAKPKESSKAPYVTYEQKQEISDKINTLAVAKMNQAYKIIRDNMPQLSGQGDDGELELDIDELPNEVLYKLLLFVQKHAPNTREVRADSPPPKVSTAKGGVPKMKKNKPMSKTEQEARIEELQRKLKNYQNVGSNSPEPEEESSGDDDESGSESEEE</sequence>
<evidence type="ECO:0000259" key="4">
    <source>
        <dbReference type="PROSITE" id="PS50014"/>
    </source>
</evidence>
<feature type="compositionally biased region" description="Polar residues" evidence="3">
    <location>
        <begin position="101"/>
        <end position="126"/>
    </location>
</feature>
<dbReference type="GO" id="GO:0005634">
    <property type="term" value="C:nucleus"/>
    <property type="evidence" value="ECO:0007669"/>
    <property type="project" value="TreeGrafter"/>
</dbReference>
<feature type="region of interest" description="Disordered" evidence="3">
    <location>
        <begin position="358"/>
        <end position="446"/>
    </location>
</feature>
<dbReference type="PANTHER" id="PTHR22880">
    <property type="entry name" value="FALZ-RELATED BROMODOMAIN-CONTAINING PROTEINS"/>
    <property type="match status" value="1"/>
</dbReference>
<dbReference type="SUPFAM" id="SSF47370">
    <property type="entry name" value="Bromodomain"/>
    <property type="match status" value="2"/>
</dbReference>
<feature type="region of interest" description="Disordered" evidence="3">
    <location>
        <begin position="739"/>
        <end position="816"/>
    </location>
</feature>
<feature type="compositionally biased region" description="Acidic residues" evidence="3">
    <location>
        <begin position="797"/>
        <end position="816"/>
    </location>
</feature>
<evidence type="ECO:0008006" key="8">
    <source>
        <dbReference type="Google" id="ProtNLM"/>
    </source>
</evidence>